<dbReference type="Gene3D" id="2.120.10.30">
    <property type="entry name" value="TolB, C-terminal domain"/>
    <property type="match status" value="1"/>
</dbReference>
<feature type="signal peptide" evidence="2">
    <location>
        <begin position="1"/>
        <end position="28"/>
    </location>
</feature>
<evidence type="ECO:0000313" key="4">
    <source>
        <dbReference type="Proteomes" id="UP000597338"/>
    </source>
</evidence>
<dbReference type="Proteomes" id="UP000597338">
    <property type="component" value="Unassembled WGS sequence"/>
</dbReference>
<accession>A0ABQ1M7G0</accession>
<proteinExistence type="predicted"/>
<organism evidence="3 4">
    <name type="scientific">Parapedobacter defluvii</name>
    <dbReference type="NCBI Taxonomy" id="2045106"/>
    <lineage>
        <taxon>Bacteria</taxon>
        <taxon>Pseudomonadati</taxon>
        <taxon>Bacteroidota</taxon>
        <taxon>Sphingobacteriia</taxon>
        <taxon>Sphingobacteriales</taxon>
        <taxon>Sphingobacteriaceae</taxon>
        <taxon>Parapedobacter</taxon>
    </lineage>
</organism>
<keyword evidence="4" id="KW-1185">Reference proteome</keyword>
<name>A0ABQ1M7G0_9SPHI</name>
<evidence type="ECO:0000256" key="1">
    <source>
        <dbReference type="SAM" id="MobiDB-lite"/>
    </source>
</evidence>
<feature type="region of interest" description="Disordered" evidence="1">
    <location>
        <begin position="48"/>
        <end position="94"/>
    </location>
</feature>
<reference evidence="4" key="1">
    <citation type="journal article" date="2019" name="Int. J. Syst. Evol. Microbiol.">
        <title>The Global Catalogue of Microorganisms (GCM) 10K type strain sequencing project: providing services to taxonomists for standard genome sequencing and annotation.</title>
        <authorList>
            <consortium name="The Broad Institute Genomics Platform"/>
            <consortium name="The Broad Institute Genome Sequencing Center for Infectious Disease"/>
            <person name="Wu L."/>
            <person name="Ma J."/>
        </authorList>
    </citation>
    <scope>NUCLEOTIDE SEQUENCE [LARGE SCALE GENOMIC DNA]</scope>
    <source>
        <strain evidence="4">CGMCC 1.15342</strain>
    </source>
</reference>
<evidence type="ECO:0000313" key="3">
    <source>
        <dbReference type="EMBL" id="GGC36044.1"/>
    </source>
</evidence>
<comment type="caution">
    <text evidence="3">The sequence shown here is derived from an EMBL/GenBank/DDBJ whole genome shotgun (WGS) entry which is preliminary data.</text>
</comment>
<feature type="compositionally biased region" description="Basic and acidic residues" evidence="1">
    <location>
        <begin position="48"/>
        <end position="67"/>
    </location>
</feature>
<dbReference type="InterPro" id="IPR011042">
    <property type="entry name" value="6-blade_b-propeller_TolB-like"/>
</dbReference>
<feature type="compositionally biased region" description="Low complexity" evidence="1">
    <location>
        <begin position="82"/>
        <end position="94"/>
    </location>
</feature>
<dbReference type="Gene3D" id="2.130.10.10">
    <property type="entry name" value="YVTN repeat-like/Quinoprotein amine dehydrogenase"/>
    <property type="match status" value="1"/>
</dbReference>
<evidence type="ECO:0000256" key="2">
    <source>
        <dbReference type="SAM" id="SignalP"/>
    </source>
</evidence>
<dbReference type="EMBL" id="BMIK01000011">
    <property type="protein sequence ID" value="GGC36044.1"/>
    <property type="molecule type" value="Genomic_DNA"/>
</dbReference>
<gene>
    <name evidence="3" type="ORF">GCM10011386_30190</name>
</gene>
<dbReference type="InterPro" id="IPR015943">
    <property type="entry name" value="WD40/YVTN_repeat-like_dom_sf"/>
</dbReference>
<dbReference type="SUPFAM" id="SSF101898">
    <property type="entry name" value="NHL repeat"/>
    <property type="match status" value="1"/>
</dbReference>
<sequence length="485" mass="52666">MGHFLPLQTFPAAFIILLFLMCSSATQAQFLKKLGDKVVKSAERAVERKVEQKTQEAVDQAADKATDPKTYQKGSSSEKEQSSASSGKSVGVSSSGMSGKVLASVAVSYDAPQATAKVSQPPQVRWLDPGVGKKFKPAEDSTIKQVVAMNPYLSPERPMFSEMYHLQSAPDGSLVLAGSAGLDAEGGVKGIGWWKISPDGAITSLVSRPIGSPNPGVHPSDEFSIAPDGSLLTIFTEEINTNRVGTKVVRIFPDGRMQTVAEGLEHPGMPVQDPSGNIWVSNKKFEELLRISPDGAIFTVISAERSWSNKALDPKERITLEHIAWDPVHNELVAGGGFITAKPHDLHSSVWRIRPDGQARRIYYNVKGGRSPVGQNTDAIWSLTVDAKGRIVATTIIMDDQATRQITRLDEKAAKLTVLTGQSFGKWGTPYRAGHEEAPHDGTAAYANFRKAKNICYAPDGTLFVLDEHQVRRLDTDGTVRTWAY</sequence>
<keyword evidence="2" id="KW-0732">Signal</keyword>
<protein>
    <submittedName>
        <fullName evidence="3">Uncharacterized protein</fullName>
    </submittedName>
</protein>
<feature type="chain" id="PRO_5046536044" evidence="2">
    <location>
        <begin position="29"/>
        <end position="485"/>
    </location>
</feature>